<evidence type="ECO:0000313" key="2">
    <source>
        <dbReference type="EMBL" id="PSR81495.1"/>
    </source>
</evidence>
<dbReference type="Proteomes" id="UP000241462">
    <property type="component" value="Unassembled WGS sequence"/>
</dbReference>
<proteinExistence type="predicted"/>
<sequence length="1585" mass="172808">MRIQLFLSMENWKMKATTFDLDLKGGTNSKRFLSSSPGVAAFQSLPFKLTLSKNPPITPIVPTGPLSGRAIEFGLEDADPVLVLSREITLAAAEFSDSCTTEAWIQPGTGVEYAAGSTSTIFGMQQGSGPSLILDEKLILALSDPSPPSSILWRSELRLQEGAWNHVTLIISGSIPRTAVLITNNQVSAPFELSSEHMMALQRIVSRADSPDSGFCGSVDEGRVAHDATENSNHINILLNNPVATDGWTASQAPVRQNTGPTRQVLRLPNDIVVSGGISVATHYAQVSISPTDMNKTGSASAKEASARKTANKTETNPLKRNARVLLYAVTSRQGISGNRPLLLDFALLSDGNLGGIPGELSVPSLAIAGTPPKASTSLIFIDPAGTELFAVFLAFPQAACLDHAPSIWEAAIGGVTLYLRAGIECFGALPYNITRSIAVGISATLSSHENIMVATKLRLAKRITIITQRCKRADPAVAVDIMLSAKMQDNKSSISETWRGVPSSLANLCDIINSSYAFGIIPNAVMQSYAKLTSSSSSSSDTRPLYNLNLTKHLTKDLPVATCLMVGTACVQTAAASIIGSTSFIVSSPYCLDSVACTALTPLKALRGTFIFFLSYNYENLVSYRGKGVGSFKSGSTKSTFKASSETPYFAPLRQSTALSLDRETALSISEKVTTTDACTGLTFESWIKVDNTTTWSIPIAHTSEKKSRASSGRKNKAQTFMLTVVQKSNNQEDDRTYAHVNFGNYVEFNANKVSVLFHLHLTEIGSHNRVLLSKAPGLNNPAPFQINILHDGYLRLQFWKEKNNNNKPAAGPTTFYSATKLDKNTSYKVFISRKIVNVKSRITCGPVHTTDTPLMLGGAPHTNTNSIIGQIGGFKIWSTAIELPDDLTKWKAESATKSQVGSYSFTSPEHRTSSPFSGDARLTTYINGKQQEVKRTTYYSDQLNETVKTRESIYNTLYSRLTDVPPKIAIYLSFNKTVIPSATRKRMHSASILDESLNCWHLSVVQGRTNSYAPRNILIPSRAPVGLDASCVTPLLRKDGMLSQMPRLIRARSSVAKYGDLTIGVNGAIEGSFKRAYTFINNEAPTLKGYIEGAPPVPADNYLSRDDRPSSAIRYVNAQRCSYSYSSHKEVGAEVNLAVSRGVGAKWEASAGIGMETVVSQGEIKAAQKRVVDISSSALANEVSTTTTHSTVDMGVELTGSWTARDSKDRVQYQPTNTGIALVESETADVSALRLKLQGSVKPLVAYQMRPNPDIPKDRNLVSFHINPFYTKQGCLDGRRGLEDDKSYPGISLAGPPKDVSYFKPAEAYALRDHICRTKEQLRGEHERYSMLPKIGKRTPPKRNKRNICNSYEIGGNANMRVGLGVSMDMELSVSGALSTINVDALLAAHFNMMLTKESNSETSLELQAELPPPIDIHVEDPVTKQLAKRPGTVDTYQWMSFWLEPSIEDTAAFFQQVVDRDALTLRNLSSALKSEKANAPTKAWRVFHRCTYVSRVPEQIVSSTVAATVQTASTKIVHDYAPSWQLISKLEPYLRSAKDRSDVSMQAKPHVQRLWPVLLLSQPRLYNQVIDILVEYLGVAEQ</sequence>
<keyword evidence="3" id="KW-1185">Reference proteome</keyword>
<reference evidence="2 3" key="1">
    <citation type="journal article" date="2018" name="Mycol. Prog.">
        <title>Coniella lustricola, a new species from submerged detritus.</title>
        <authorList>
            <person name="Raudabaugh D.B."/>
            <person name="Iturriaga T."/>
            <person name="Carver A."/>
            <person name="Mondo S."/>
            <person name="Pangilinan J."/>
            <person name="Lipzen A."/>
            <person name="He G."/>
            <person name="Amirebrahimi M."/>
            <person name="Grigoriev I.V."/>
            <person name="Miller A.N."/>
        </authorList>
    </citation>
    <scope>NUCLEOTIDE SEQUENCE [LARGE SCALE GENOMIC DNA]</scope>
    <source>
        <strain evidence="2 3">B22-T-1</strain>
    </source>
</reference>
<evidence type="ECO:0000313" key="3">
    <source>
        <dbReference type="Proteomes" id="UP000241462"/>
    </source>
</evidence>
<dbReference type="InParanoid" id="A0A2T3A269"/>
<gene>
    <name evidence="2" type="ORF">BD289DRAFT_489421</name>
</gene>
<dbReference type="InterPro" id="IPR013320">
    <property type="entry name" value="ConA-like_dom_sf"/>
</dbReference>
<dbReference type="STRING" id="2025994.A0A2T3A269"/>
<name>A0A2T3A269_9PEZI</name>
<organism evidence="2 3">
    <name type="scientific">Coniella lustricola</name>
    <dbReference type="NCBI Taxonomy" id="2025994"/>
    <lineage>
        <taxon>Eukaryota</taxon>
        <taxon>Fungi</taxon>
        <taxon>Dikarya</taxon>
        <taxon>Ascomycota</taxon>
        <taxon>Pezizomycotina</taxon>
        <taxon>Sordariomycetes</taxon>
        <taxon>Sordariomycetidae</taxon>
        <taxon>Diaporthales</taxon>
        <taxon>Schizoparmaceae</taxon>
        <taxon>Coniella</taxon>
    </lineage>
</organism>
<feature type="region of interest" description="Disordered" evidence="1">
    <location>
        <begin position="294"/>
        <end position="313"/>
    </location>
</feature>
<protein>
    <submittedName>
        <fullName evidence="2">Uncharacterized protein</fullName>
    </submittedName>
</protein>
<accession>A0A2T3A269</accession>
<dbReference type="EMBL" id="KZ678501">
    <property type="protein sequence ID" value="PSR81495.1"/>
    <property type="molecule type" value="Genomic_DNA"/>
</dbReference>
<evidence type="ECO:0000256" key="1">
    <source>
        <dbReference type="SAM" id="MobiDB-lite"/>
    </source>
</evidence>
<dbReference type="OrthoDB" id="3366897at2759"/>
<dbReference type="SUPFAM" id="SSF49899">
    <property type="entry name" value="Concanavalin A-like lectins/glucanases"/>
    <property type="match status" value="2"/>
</dbReference>